<dbReference type="EMBL" id="MN739863">
    <property type="protein sequence ID" value="QHT75106.1"/>
    <property type="molecule type" value="Genomic_DNA"/>
</dbReference>
<dbReference type="AlphaFoldDB" id="A0A6C0H4E0"/>
<reference evidence="1" key="1">
    <citation type="journal article" date="2020" name="Nature">
        <title>Giant virus diversity and host interactions through global metagenomics.</title>
        <authorList>
            <person name="Schulz F."/>
            <person name="Roux S."/>
            <person name="Paez-Espino D."/>
            <person name="Jungbluth S."/>
            <person name="Walsh D.A."/>
            <person name="Denef V.J."/>
            <person name="McMahon K.D."/>
            <person name="Konstantinidis K.T."/>
            <person name="Eloe-Fadrosh E.A."/>
            <person name="Kyrpides N.C."/>
            <person name="Woyke T."/>
        </authorList>
    </citation>
    <scope>NUCLEOTIDE SEQUENCE</scope>
    <source>
        <strain evidence="1">GVMAG-M-3300023179-63</strain>
    </source>
</reference>
<protein>
    <submittedName>
        <fullName evidence="1">Uncharacterized protein</fullName>
    </submittedName>
</protein>
<proteinExistence type="predicted"/>
<name>A0A6C0H4E0_9ZZZZ</name>
<organism evidence="1">
    <name type="scientific">viral metagenome</name>
    <dbReference type="NCBI Taxonomy" id="1070528"/>
    <lineage>
        <taxon>unclassified sequences</taxon>
        <taxon>metagenomes</taxon>
        <taxon>organismal metagenomes</taxon>
    </lineage>
</organism>
<accession>A0A6C0H4E0</accession>
<sequence length="195" mass="22898">MSKTYIIDTIKQCIFTIIEEEYKNYLKSNSILLIQESELLQIVTEFYTSNVKTIKSKIRETLKDKFSEDYKSGLVENILLDIFQEKTMNIMKIVNELTIIQKKNLIEFNLPLVNNSLNLNISLVDNYIIINSVNPKNVAHASELYKCISKYKFLYSINDVLLHNYCNEEKINIIKETVNKSTNEVKIKCYYLKEL</sequence>
<evidence type="ECO:0000313" key="1">
    <source>
        <dbReference type="EMBL" id="QHT75106.1"/>
    </source>
</evidence>